<keyword evidence="13" id="KW-1185">Reference proteome</keyword>
<comment type="caution">
    <text evidence="12">The sequence shown here is derived from an EMBL/GenBank/DDBJ whole genome shotgun (WGS) entry which is preliminary data.</text>
</comment>
<dbReference type="SUPFAM" id="SSF144083">
    <property type="entry name" value="Magnesium transport protein CorA, transmembrane region"/>
    <property type="match status" value="1"/>
</dbReference>
<dbReference type="InterPro" id="IPR045861">
    <property type="entry name" value="CorA_cytoplasmic_dom"/>
</dbReference>
<evidence type="ECO:0000256" key="11">
    <source>
        <dbReference type="SAM" id="Phobius"/>
    </source>
</evidence>
<evidence type="ECO:0000256" key="10">
    <source>
        <dbReference type="ARBA" id="ARBA00023136"/>
    </source>
</evidence>
<evidence type="ECO:0000313" key="13">
    <source>
        <dbReference type="Proteomes" id="UP001501490"/>
    </source>
</evidence>
<feature type="transmembrane region" description="Helical" evidence="11">
    <location>
        <begin position="319"/>
        <end position="337"/>
    </location>
</feature>
<gene>
    <name evidence="12" type="ORF">GCM10022236_28950</name>
</gene>
<accession>A0ABP7A4J3</accession>
<evidence type="ECO:0000256" key="8">
    <source>
        <dbReference type="ARBA" id="ARBA00022989"/>
    </source>
</evidence>
<dbReference type="Pfam" id="PF01544">
    <property type="entry name" value="CorA"/>
    <property type="match status" value="1"/>
</dbReference>
<sequence length="343" mass="38180">MTALSASRPTPLSRVWSGSRVVADDLTGEDLSDVLQLHSDAFAWWVLPRSEHASRALHEVAGQLELDEFALRDLTATDRRAKFDQLDQARIVVTNVLELDTDRAAVTDRAVSLVVTDRALICSADEFGTFRPAAALAGKQEWLAAGGVEAALQVLVAVVISNYEQVVDWLETSSDELANALFHERPLTKDEQLWAFRLRSVLSRLRRMTDPMRTVLSELADSLPDAKPSRSASSKRRAELARHWRLLEERHQRVANAADALREALSSVFDTSLALADLRLNSIMKKLTGWAAVIAVPTLVTSFVGMNVRFPLVGTLAGFWLYFVLMVISAALLYALFKRRDWI</sequence>
<keyword evidence="6 11" id="KW-0812">Transmembrane</keyword>
<name>A0ABP7A4J3_9ACTN</name>
<dbReference type="InterPro" id="IPR045863">
    <property type="entry name" value="CorA_TM1_TM2"/>
</dbReference>
<keyword evidence="9" id="KW-0406">Ion transport</keyword>
<keyword evidence="10 11" id="KW-0472">Membrane</keyword>
<reference evidence="13" key="1">
    <citation type="journal article" date="2019" name="Int. J. Syst. Evol. Microbiol.">
        <title>The Global Catalogue of Microorganisms (GCM) 10K type strain sequencing project: providing services to taxonomists for standard genome sequencing and annotation.</title>
        <authorList>
            <consortium name="The Broad Institute Genomics Platform"/>
            <consortium name="The Broad Institute Genome Sequencing Center for Infectious Disease"/>
            <person name="Wu L."/>
            <person name="Ma J."/>
        </authorList>
    </citation>
    <scope>NUCLEOTIDE SEQUENCE [LARGE SCALE GENOMIC DNA]</scope>
    <source>
        <strain evidence="13">JCM 16929</strain>
    </source>
</reference>
<keyword evidence="7" id="KW-0862">Zinc</keyword>
<comment type="subcellular location">
    <subcellularLocation>
        <location evidence="1">Cell membrane</location>
        <topology evidence="1">Multi-pass membrane protein</topology>
    </subcellularLocation>
</comment>
<evidence type="ECO:0000256" key="4">
    <source>
        <dbReference type="ARBA" id="ARBA00022475"/>
    </source>
</evidence>
<comment type="similarity">
    <text evidence="2">Belongs to the CorA metal ion transporter (MIT) (TC 1.A.35) family.</text>
</comment>
<dbReference type="InterPro" id="IPR002523">
    <property type="entry name" value="MgTranspt_CorA/ZnTranspt_ZntB"/>
</dbReference>
<feature type="transmembrane region" description="Helical" evidence="11">
    <location>
        <begin position="287"/>
        <end position="307"/>
    </location>
</feature>
<dbReference type="EMBL" id="BAABAB010000021">
    <property type="protein sequence ID" value="GAA3624849.1"/>
    <property type="molecule type" value="Genomic_DNA"/>
</dbReference>
<evidence type="ECO:0000256" key="5">
    <source>
        <dbReference type="ARBA" id="ARBA00022519"/>
    </source>
</evidence>
<keyword evidence="8 11" id="KW-1133">Transmembrane helix</keyword>
<evidence type="ECO:0000256" key="7">
    <source>
        <dbReference type="ARBA" id="ARBA00022833"/>
    </source>
</evidence>
<dbReference type="Gene3D" id="1.20.58.340">
    <property type="entry name" value="Magnesium transport protein CorA, transmembrane region"/>
    <property type="match status" value="2"/>
</dbReference>
<protein>
    <submittedName>
        <fullName evidence="12">Magnesium transporter CorA family protein</fullName>
    </submittedName>
</protein>
<keyword evidence="3" id="KW-0813">Transport</keyword>
<proteinExistence type="inferred from homology"/>
<dbReference type="Proteomes" id="UP001501490">
    <property type="component" value="Unassembled WGS sequence"/>
</dbReference>
<dbReference type="SUPFAM" id="SSF143865">
    <property type="entry name" value="CorA soluble domain-like"/>
    <property type="match status" value="1"/>
</dbReference>
<dbReference type="PANTHER" id="PTHR46494:SF3">
    <property type="entry name" value="ZINC TRANSPORT PROTEIN ZNTB"/>
    <property type="match status" value="1"/>
</dbReference>
<dbReference type="RefSeq" id="WP_344805715.1">
    <property type="nucleotide sequence ID" value="NZ_BAABAB010000021.1"/>
</dbReference>
<evidence type="ECO:0000256" key="6">
    <source>
        <dbReference type="ARBA" id="ARBA00022692"/>
    </source>
</evidence>
<evidence type="ECO:0000256" key="9">
    <source>
        <dbReference type="ARBA" id="ARBA00023065"/>
    </source>
</evidence>
<evidence type="ECO:0000256" key="2">
    <source>
        <dbReference type="ARBA" id="ARBA00009765"/>
    </source>
</evidence>
<dbReference type="PANTHER" id="PTHR46494">
    <property type="entry name" value="CORA FAMILY METAL ION TRANSPORTER (EUROFUNG)"/>
    <property type="match status" value="1"/>
</dbReference>
<evidence type="ECO:0000313" key="12">
    <source>
        <dbReference type="EMBL" id="GAA3624849.1"/>
    </source>
</evidence>
<dbReference type="Gene3D" id="3.30.460.20">
    <property type="entry name" value="CorA soluble domain-like"/>
    <property type="match status" value="1"/>
</dbReference>
<organism evidence="12 13">
    <name type="scientific">Microlunatus ginsengisoli</name>
    <dbReference type="NCBI Taxonomy" id="363863"/>
    <lineage>
        <taxon>Bacteria</taxon>
        <taxon>Bacillati</taxon>
        <taxon>Actinomycetota</taxon>
        <taxon>Actinomycetes</taxon>
        <taxon>Propionibacteriales</taxon>
        <taxon>Propionibacteriaceae</taxon>
        <taxon>Microlunatus</taxon>
    </lineage>
</organism>
<evidence type="ECO:0000256" key="3">
    <source>
        <dbReference type="ARBA" id="ARBA00022448"/>
    </source>
</evidence>
<keyword evidence="5" id="KW-0997">Cell inner membrane</keyword>
<evidence type="ECO:0000256" key="1">
    <source>
        <dbReference type="ARBA" id="ARBA00004651"/>
    </source>
</evidence>
<keyword evidence="4" id="KW-1003">Cell membrane</keyword>